<dbReference type="Pfam" id="PF13358">
    <property type="entry name" value="DDE_3"/>
    <property type="match status" value="1"/>
</dbReference>
<dbReference type="EMBL" id="DF841693">
    <property type="protein sequence ID" value="GAT45686.1"/>
    <property type="molecule type" value="Genomic_DNA"/>
</dbReference>
<dbReference type="InterPro" id="IPR038717">
    <property type="entry name" value="Tc1-like_DDE_dom"/>
</dbReference>
<proteinExistence type="predicted"/>
<gene>
    <name evidence="3" type="ORF">MCHLO_03251</name>
</gene>
<feature type="compositionally biased region" description="Low complexity" evidence="1">
    <location>
        <begin position="79"/>
        <end position="94"/>
    </location>
</feature>
<keyword evidence="4" id="KW-1185">Reference proteome</keyword>
<evidence type="ECO:0000313" key="4">
    <source>
        <dbReference type="Proteomes" id="UP000815677"/>
    </source>
</evidence>
<protein>
    <recommendedName>
        <fullName evidence="2">Tc1-like transposase DDE domain-containing protein</fullName>
    </recommendedName>
</protein>
<feature type="region of interest" description="Disordered" evidence="1">
    <location>
        <begin position="79"/>
        <end position="105"/>
    </location>
</feature>
<dbReference type="Proteomes" id="UP000815677">
    <property type="component" value="Unassembled WGS sequence"/>
</dbReference>
<dbReference type="InterPro" id="IPR052338">
    <property type="entry name" value="Transposase_5"/>
</dbReference>
<dbReference type="Gene3D" id="3.30.420.10">
    <property type="entry name" value="Ribonuclease H-like superfamily/Ribonuclease H"/>
    <property type="match status" value="1"/>
</dbReference>
<name>A0ABQ0L747_MYCCL</name>
<accession>A0ABQ0L747</accession>
<sequence>MADVLHDRANWSFEAIAKLTPFKNIKARTIANNYHIVKDHGGDFYYSGRKENSGRKRHIDDVQLAVAMFLHVQHGRLCPSQEAQSAAPQPRAAQGNDRKTRPRSTLRHLTEGVGIHRHLAHGRANVKINLWGALGPDGPSKLVRIPGTLNAEKYVAILEDAMVPLYDHYENRSHEFLIFQQDNDPKHRSKRAKGWFRDWQIEVMEWPAYSPDLSPIENAWAELKRRARRDRRYHQMRTESELWALLQEIWYSASFRRFCIKTYRSFPKRLRLCEANNFAWVKY</sequence>
<evidence type="ECO:0000259" key="2">
    <source>
        <dbReference type="Pfam" id="PF13358"/>
    </source>
</evidence>
<dbReference type="InterPro" id="IPR036397">
    <property type="entry name" value="RNaseH_sf"/>
</dbReference>
<dbReference type="PANTHER" id="PTHR23022">
    <property type="entry name" value="TRANSPOSABLE ELEMENT-RELATED"/>
    <property type="match status" value="1"/>
</dbReference>
<evidence type="ECO:0000313" key="3">
    <source>
        <dbReference type="EMBL" id="GAT45686.1"/>
    </source>
</evidence>
<organism evidence="3 4">
    <name type="scientific">Mycena chlorophos</name>
    <name type="common">Agaric fungus</name>
    <name type="synonym">Agaricus chlorophos</name>
    <dbReference type="NCBI Taxonomy" id="658473"/>
    <lineage>
        <taxon>Eukaryota</taxon>
        <taxon>Fungi</taxon>
        <taxon>Dikarya</taxon>
        <taxon>Basidiomycota</taxon>
        <taxon>Agaricomycotina</taxon>
        <taxon>Agaricomycetes</taxon>
        <taxon>Agaricomycetidae</taxon>
        <taxon>Agaricales</taxon>
        <taxon>Marasmiineae</taxon>
        <taxon>Mycenaceae</taxon>
        <taxon>Mycena</taxon>
    </lineage>
</organism>
<dbReference type="PANTHER" id="PTHR23022:SF135">
    <property type="entry name" value="SI:DKEY-77F5.3"/>
    <property type="match status" value="1"/>
</dbReference>
<evidence type="ECO:0000256" key="1">
    <source>
        <dbReference type="SAM" id="MobiDB-lite"/>
    </source>
</evidence>
<feature type="domain" description="Tc1-like transposase DDE" evidence="2">
    <location>
        <begin position="123"/>
        <end position="235"/>
    </location>
</feature>
<reference evidence="3" key="1">
    <citation type="submission" date="2014-09" db="EMBL/GenBank/DDBJ databases">
        <title>Genome sequence of the luminous mushroom Mycena chlorophos for searching fungal bioluminescence genes.</title>
        <authorList>
            <person name="Tanaka Y."/>
            <person name="Kasuga D."/>
            <person name="Oba Y."/>
            <person name="Hase S."/>
            <person name="Sato K."/>
            <person name="Oba Y."/>
            <person name="Sakakibara Y."/>
        </authorList>
    </citation>
    <scope>NUCLEOTIDE SEQUENCE</scope>
</reference>